<evidence type="ECO:0000313" key="1">
    <source>
        <dbReference type="EMBL" id="KAL3961425.1"/>
    </source>
</evidence>
<proteinExistence type="predicted"/>
<dbReference type="Proteomes" id="UP001638806">
    <property type="component" value="Unassembled WGS sequence"/>
</dbReference>
<comment type="caution">
    <text evidence="1">The sequence shown here is derived from an EMBL/GenBank/DDBJ whole genome shotgun (WGS) entry which is preliminary data.</text>
</comment>
<accession>A0ACC4DYF8</accession>
<reference evidence="1" key="1">
    <citation type="submission" date="2024-12" db="EMBL/GenBank/DDBJ databases">
        <title>Comparative genomics and development of molecular markers within Purpureocillium lilacinum and among Purpureocillium species.</title>
        <authorList>
            <person name="Yeh Z.-Y."/>
            <person name="Ni N.-T."/>
            <person name="Lo P.-H."/>
            <person name="Mushyakhwo K."/>
            <person name="Lin C.-F."/>
            <person name="Nai Y.-S."/>
        </authorList>
    </citation>
    <scope>NUCLEOTIDE SEQUENCE</scope>
    <source>
        <strain evidence="1">NCHU-NPUST-175</strain>
    </source>
</reference>
<evidence type="ECO:0000313" key="2">
    <source>
        <dbReference type="Proteomes" id="UP001638806"/>
    </source>
</evidence>
<name>A0ACC4DYF8_PURLI</name>
<gene>
    <name evidence="1" type="ORF">ACCO45_002948</name>
</gene>
<dbReference type="EMBL" id="JBGNUJ010000003">
    <property type="protein sequence ID" value="KAL3961425.1"/>
    <property type="molecule type" value="Genomic_DNA"/>
</dbReference>
<protein>
    <submittedName>
        <fullName evidence="1">Uncharacterized protein</fullName>
    </submittedName>
</protein>
<organism evidence="1 2">
    <name type="scientific">Purpureocillium lilacinum</name>
    <name type="common">Paecilomyces lilacinus</name>
    <dbReference type="NCBI Taxonomy" id="33203"/>
    <lineage>
        <taxon>Eukaryota</taxon>
        <taxon>Fungi</taxon>
        <taxon>Dikarya</taxon>
        <taxon>Ascomycota</taxon>
        <taxon>Pezizomycotina</taxon>
        <taxon>Sordariomycetes</taxon>
        <taxon>Hypocreomycetidae</taxon>
        <taxon>Hypocreales</taxon>
        <taxon>Ophiocordycipitaceae</taxon>
        <taxon>Purpureocillium</taxon>
    </lineage>
</organism>
<sequence>MHALERSLHTAANAKLGMAASEEIASAAHWAPSLLQPRPLHAAAAHNSLTVRRQRAATLQSLDRHKAARGCPQVMETPPSGRVVCAPGIRLCHLQSPGALASRPPLWAIARVPQTQVPGCERSPRRLLIPDLPSPRPCPESVMRRVEAGQSPSLVAPAPREPLLDLARRLITAARGRQQTAKPFDSPRDPPVSVHGAQSPATWPNQPTIQGPPSRPLSLV</sequence>
<keyword evidence="2" id="KW-1185">Reference proteome</keyword>